<reference evidence="1" key="1">
    <citation type="submission" date="2020-10" db="EMBL/GenBank/DDBJ databases">
        <authorList>
            <person name="Gilroy R."/>
        </authorList>
    </citation>
    <scope>NUCLEOTIDE SEQUENCE</scope>
    <source>
        <strain evidence="1">CHK195-15760</strain>
    </source>
</reference>
<name>A0A9D1M035_9FIRM</name>
<sequence length="145" mass="16475">MSTTNVENVEPNKRPVFVSMDINKEIEFKGGEFTTDRFIEFGAQEIGIVARNHNIIDDRGRGFRIVEVGKKKEVQELPANIVSLITKQREADLGELKVPIKQSDIDLIEQQTGYKLVIKDKKLILDDTHKKAEARNVLADKDEGR</sequence>
<dbReference type="Proteomes" id="UP000824093">
    <property type="component" value="Unassembled WGS sequence"/>
</dbReference>
<dbReference type="EMBL" id="DVNH01000011">
    <property type="protein sequence ID" value="HIU51254.1"/>
    <property type="molecule type" value="Genomic_DNA"/>
</dbReference>
<accession>A0A9D1M035</accession>
<comment type="caution">
    <text evidence="1">The sequence shown here is derived from an EMBL/GenBank/DDBJ whole genome shotgun (WGS) entry which is preliminary data.</text>
</comment>
<protein>
    <submittedName>
        <fullName evidence="1">Uncharacterized protein</fullName>
    </submittedName>
</protein>
<dbReference type="AlphaFoldDB" id="A0A9D1M035"/>
<reference evidence="1" key="2">
    <citation type="journal article" date="2021" name="PeerJ">
        <title>Extensive microbial diversity within the chicken gut microbiome revealed by metagenomics and culture.</title>
        <authorList>
            <person name="Gilroy R."/>
            <person name="Ravi A."/>
            <person name="Getino M."/>
            <person name="Pursley I."/>
            <person name="Horton D.L."/>
            <person name="Alikhan N.F."/>
            <person name="Baker D."/>
            <person name="Gharbi K."/>
            <person name="Hall N."/>
            <person name="Watson M."/>
            <person name="Adriaenssens E.M."/>
            <person name="Foster-Nyarko E."/>
            <person name="Jarju S."/>
            <person name="Secka A."/>
            <person name="Antonio M."/>
            <person name="Oren A."/>
            <person name="Chaudhuri R.R."/>
            <person name="La Ragione R."/>
            <person name="Hildebrand F."/>
            <person name="Pallen M.J."/>
        </authorList>
    </citation>
    <scope>NUCLEOTIDE SEQUENCE</scope>
    <source>
        <strain evidence="1">CHK195-15760</strain>
    </source>
</reference>
<organism evidence="1 2">
    <name type="scientific">Candidatus Merdicola faecigallinarum</name>
    <dbReference type="NCBI Taxonomy" id="2840862"/>
    <lineage>
        <taxon>Bacteria</taxon>
        <taxon>Bacillati</taxon>
        <taxon>Bacillota</taxon>
        <taxon>Clostridia</taxon>
        <taxon>Candidatus Merdicola</taxon>
    </lineage>
</organism>
<evidence type="ECO:0000313" key="2">
    <source>
        <dbReference type="Proteomes" id="UP000824093"/>
    </source>
</evidence>
<evidence type="ECO:0000313" key="1">
    <source>
        <dbReference type="EMBL" id="HIU51254.1"/>
    </source>
</evidence>
<gene>
    <name evidence="1" type="ORF">IAB70_01300</name>
</gene>
<proteinExistence type="predicted"/>